<dbReference type="GO" id="GO:0019706">
    <property type="term" value="F:protein-cysteine S-palmitoyltransferase activity"/>
    <property type="evidence" value="ECO:0007669"/>
    <property type="project" value="UniProtKB-EC"/>
</dbReference>
<evidence type="ECO:0000256" key="6">
    <source>
        <dbReference type="ARBA" id="ARBA00023043"/>
    </source>
</evidence>
<evidence type="ECO:0000256" key="2">
    <source>
        <dbReference type="ARBA" id="ARBA00010104"/>
    </source>
</evidence>
<dbReference type="EMBL" id="MCGE01000003">
    <property type="protein sequence ID" value="ORZ23447.1"/>
    <property type="molecule type" value="Genomic_DNA"/>
</dbReference>
<evidence type="ECO:0000256" key="11">
    <source>
        <dbReference type="PROSITE-ProRule" id="PRU00023"/>
    </source>
</evidence>
<keyword evidence="15" id="KW-1185">Reference proteome</keyword>
<feature type="transmembrane region" description="Helical" evidence="12">
    <location>
        <begin position="554"/>
        <end position="574"/>
    </location>
</feature>
<name>A0A1X2IWN5_9FUNG</name>
<comment type="caution">
    <text evidence="14">The sequence shown here is derived from an EMBL/GenBank/DDBJ whole genome shotgun (WGS) entry which is preliminary data.</text>
</comment>
<keyword evidence="6 11" id="KW-0040">ANK repeat</keyword>
<dbReference type="PROSITE" id="PS50088">
    <property type="entry name" value="ANK_REPEAT"/>
    <property type="match status" value="5"/>
</dbReference>
<gene>
    <name evidence="14" type="ORF">BCR42DRAFT_404782</name>
</gene>
<feature type="transmembrane region" description="Helical" evidence="12">
    <location>
        <begin position="293"/>
        <end position="310"/>
    </location>
</feature>
<evidence type="ECO:0000313" key="15">
    <source>
        <dbReference type="Proteomes" id="UP000193560"/>
    </source>
</evidence>
<proteinExistence type="inferred from homology"/>
<feature type="repeat" description="ANK" evidence="11">
    <location>
        <begin position="222"/>
        <end position="254"/>
    </location>
</feature>
<evidence type="ECO:0000313" key="14">
    <source>
        <dbReference type="EMBL" id="ORZ23447.1"/>
    </source>
</evidence>
<evidence type="ECO:0000256" key="10">
    <source>
        <dbReference type="ARBA" id="ARBA00048048"/>
    </source>
</evidence>
<dbReference type="AlphaFoldDB" id="A0A1X2IWN5"/>
<keyword evidence="3 12" id="KW-0812">Transmembrane</keyword>
<keyword evidence="9" id="KW-0449">Lipoprotein</keyword>
<dbReference type="OrthoDB" id="6781668at2759"/>
<evidence type="ECO:0000256" key="3">
    <source>
        <dbReference type="ARBA" id="ARBA00022692"/>
    </source>
</evidence>
<comment type="subcellular location">
    <subcellularLocation>
        <location evidence="1">Membrane</location>
        <topology evidence="1">Multi-pass membrane protein</topology>
    </subcellularLocation>
</comment>
<comment type="similarity">
    <text evidence="2">Belongs to the DHHC palmitoyltransferase family. AKR/ZDHHC17 subfamily.</text>
</comment>
<keyword evidence="7 12" id="KW-0472">Membrane</keyword>
<feature type="transmembrane region" description="Helical" evidence="12">
    <location>
        <begin position="350"/>
        <end position="369"/>
    </location>
</feature>
<dbReference type="PANTHER" id="PTHR24161:SF85">
    <property type="entry name" value="PALMITOYLTRANSFERASE HIP14"/>
    <property type="match status" value="1"/>
</dbReference>
<dbReference type="SMART" id="SM00248">
    <property type="entry name" value="ANK"/>
    <property type="match status" value="5"/>
</dbReference>
<evidence type="ECO:0000256" key="4">
    <source>
        <dbReference type="ARBA" id="ARBA00022737"/>
    </source>
</evidence>
<protein>
    <recommendedName>
        <fullName evidence="12">Palmitoyltransferase</fullName>
        <ecNumber evidence="12">2.3.1.225</ecNumber>
    </recommendedName>
</protein>
<evidence type="ECO:0000256" key="8">
    <source>
        <dbReference type="ARBA" id="ARBA00023139"/>
    </source>
</evidence>
<keyword evidence="8" id="KW-0564">Palmitate</keyword>
<feature type="domain" description="Palmitoyltransferase DHHC" evidence="13">
    <location>
        <begin position="430"/>
        <end position="588"/>
    </location>
</feature>
<feature type="repeat" description="ANK" evidence="11">
    <location>
        <begin position="154"/>
        <end position="186"/>
    </location>
</feature>
<evidence type="ECO:0000256" key="1">
    <source>
        <dbReference type="ARBA" id="ARBA00004141"/>
    </source>
</evidence>
<evidence type="ECO:0000256" key="7">
    <source>
        <dbReference type="ARBA" id="ARBA00023136"/>
    </source>
</evidence>
<comment type="domain">
    <text evidence="12">The DHHC domain is required for palmitoyltransferase activity.</text>
</comment>
<feature type="transmembrane region" description="Helical" evidence="12">
    <location>
        <begin position="375"/>
        <end position="397"/>
    </location>
</feature>
<dbReference type="PROSITE" id="PS50297">
    <property type="entry name" value="ANK_REP_REGION"/>
    <property type="match status" value="4"/>
</dbReference>
<feature type="repeat" description="ANK" evidence="11">
    <location>
        <begin position="121"/>
        <end position="153"/>
    </location>
</feature>
<organism evidence="14 15">
    <name type="scientific">Absidia repens</name>
    <dbReference type="NCBI Taxonomy" id="90262"/>
    <lineage>
        <taxon>Eukaryota</taxon>
        <taxon>Fungi</taxon>
        <taxon>Fungi incertae sedis</taxon>
        <taxon>Mucoromycota</taxon>
        <taxon>Mucoromycotina</taxon>
        <taxon>Mucoromycetes</taxon>
        <taxon>Mucorales</taxon>
        <taxon>Cunninghamellaceae</taxon>
        <taxon>Absidia</taxon>
    </lineage>
</organism>
<feature type="repeat" description="ANK" evidence="11">
    <location>
        <begin position="87"/>
        <end position="119"/>
    </location>
</feature>
<feature type="transmembrane region" description="Helical" evidence="12">
    <location>
        <begin position="477"/>
        <end position="500"/>
    </location>
</feature>
<dbReference type="Gene3D" id="1.25.40.20">
    <property type="entry name" value="Ankyrin repeat-containing domain"/>
    <property type="match status" value="2"/>
</dbReference>
<evidence type="ECO:0000256" key="9">
    <source>
        <dbReference type="ARBA" id="ARBA00023288"/>
    </source>
</evidence>
<keyword evidence="12" id="KW-0808">Transferase</keyword>
<reference evidence="14 15" key="1">
    <citation type="submission" date="2016-07" db="EMBL/GenBank/DDBJ databases">
        <title>Pervasive Adenine N6-methylation of Active Genes in Fungi.</title>
        <authorList>
            <consortium name="DOE Joint Genome Institute"/>
            <person name="Mondo S.J."/>
            <person name="Dannebaum R.O."/>
            <person name="Kuo R.C."/>
            <person name="Labutti K."/>
            <person name="Haridas S."/>
            <person name="Kuo A."/>
            <person name="Salamov A."/>
            <person name="Ahrendt S.R."/>
            <person name="Lipzen A."/>
            <person name="Sullivan W."/>
            <person name="Andreopoulos W.B."/>
            <person name="Clum A."/>
            <person name="Lindquist E."/>
            <person name="Daum C."/>
            <person name="Ramamoorthy G.K."/>
            <person name="Gryganskyi A."/>
            <person name="Culley D."/>
            <person name="Magnuson J.K."/>
            <person name="James T.Y."/>
            <person name="O'Malley M.A."/>
            <person name="Stajich J.E."/>
            <person name="Spatafora J.W."/>
            <person name="Visel A."/>
            <person name="Grigoriev I.V."/>
        </authorList>
    </citation>
    <scope>NUCLEOTIDE SEQUENCE [LARGE SCALE GENOMIC DNA]</scope>
    <source>
        <strain evidence="14 15">NRRL 1336</strain>
    </source>
</reference>
<keyword evidence="12" id="KW-0012">Acyltransferase</keyword>
<comment type="catalytic activity">
    <reaction evidence="10 12">
        <text>L-cysteinyl-[protein] + hexadecanoyl-CoA = S-hexadecanoyl-L-cysteinyl-[protein] + CoA</text>
        <dbReference type="Rhea" id="RHEA:36683"/>
        <dbReference type="Rhea" id="RHEA-COMP:10131"/>
        <dbReference type="Rhea" id="RHEA-COMP:11032"/>
        <dbReference type="ChEBI" id="CHEBI:29950"/>
        <dbReference type="ChEBI" id="CHEBI:57287"/>
        <dbReference type="ChEBI" id="CHEBI:57379"/>
        <dbReference type="ChEBI" id="CHEBI:74151"/>
        <dbReference type="EC" id="2.3.1.225"/>
    </reaction>
</comment>
<evidence type="ECO:0000256" key="12">
    <source>
        <dbReference type="RuleBase" id="RU079119"/>
    </source>
</evidence>
<dbReference type="Proteomes" id="UP000193560">
    <property type="component" value="Unassembled WGS sequence"/>
</dbReference>
<dbReference type="PANTHER" id="PTHR24161">
    <property type="entry name" value="ANK_REP_REGION DOMAIN-CONTAINING PROTEIN-RELATED"/>
    <property type="match status" value="1"/>
</dbReference>
<feature type="transmembrane region" description="Helical" evidence="12">
    <location>
        <begin position="316"/>
        <end position="338"/>
    </location>
</feature>
<dbReference type="GO" id="GO:0016020">
    <property type="term" value="C:membrane"/>
    <property type="evidence" value="ECO:0007669"/>
    <property type="project" value="UniProtKB-SubCell"/>
</dbReference>
<dbReference type="Pfam" id="PF00023">
    <property type="entry name" value="Ank"/>
    <property type="match status" value="2"/>
</dbReference>
<evidence type="ECO:0000256" key="5">
    <source>
        <dbReference type="ARBA" id="ARBA00022989"/>
    </source>
</evidence>
<dbReference type="EC" id="2.3.1.225" evidence="12"/>
<dbReference type="InterPro" id="IPR001594">
    <property type="entry name" value="Palmitoyltrfase_DHHC"/>
</dbReference>
<evidence type="ECO:0000259" key="13">
    <source>
        <dbReference type="Pfam" id="PF01529"/>
    </source>
</evidence>
<keyword evidence="5 12" id="KW-1133">Transmembrane helix</keyword>
<dbReference type="InterPro" id="IPR036770">
    <property type="entry name" value="Ankyrin_rpt-contain_sf"/>
</dbReference>
<dbReference type="PROSITE" id="PS50216">
    <property type="entry name" value="DHHC"/>
    <property type="match status" value="1"/>
</dbReference>
<dbReference type="Pfam" id="PF01529">
    <property type="entry name" value="DHHC"/>
    <property type="match status" value="1"/>
</dbReference>
<dbReference type="Pfam" id="PF12796">
    <property type="entry name" value="Ank_2"/>
    <property type="match status" value="1"/>
</dbReference>
<feature type="repeat" description="ANK" evidence="11">
    <location>
        <begin position="189"/>
        <end position="221"/>
    </location>
</feature>
<dbReference type="SUPFAM" id="SSF48403">
    <property type="entry name" value="Ankyrin repeat"/>
    <property type="match status" value="1"/>
</dbReference>
<sequence>MDKYQEQDSQPLLLEDIDDSITTTEMYEQRTSSTVATATTTTTTIVPQSSRPAQEISLFEASHQGSFILIRNILDSKKASVGDTDVSGVSALHYAALGNHSVCVKYLIDRGAEVDFMGGQVPATALHWAARSGCIDAVHRLVNEGADPLLTDGQGYNALHLAVHSGNALLVMYLLYGDTKLDVDSRDRDQHTALMWAAYNADETCMDVLLRYGADVHATDRAQLTTLHWAVAKSDVACMRMLLSRGAALDVVDEHGKTVIDLVKDMKVEKKWNQAISQAQSLLYPETKKQSSTIILSLPFIILPLILWTLDSFAWHISILLVLFEILVMHMTVVHVLLPVPLPEELIKSPYLTGIFQSSALWVLLNWTWTVASGTSHLLILNFIFIITFIIAMSSFYKAVLVDPGFIDHQLTFDEQRDVIFELANKGTLNQRHFCITCMIKKPLRSKHCKRCNRCVAKFDHHCPWVFNCIGVRNHRLFILFLINVVICISTYLYLCYQYLDSSAPPVDHTATENQTPMTATQVNDDGNNIDYTSCKLGVTACSYFAYDAFTFSLAIWSAFQLIWVGMLLIVQLYQIAVSITTNENTNAQRYAYLHHHHRLQKNRQWTSHGQSAMIDDTADNDNNLCLRRSKVRGNVFDEGCWNNCVTFWMHPSPIWHNIYDIPEKRLPVTSSQTLDDCV</sequence>
<keyword evidence="4" id="KW-0677">Repeat</keyword>
<accession>A0A1X2IWN5</accession>
<dbReference type="InterPro" id="IPR002110">
    <property type="entry name" value="Ankyrin_rpt"/>
</dbReference>